<evidence type="ECO:0000256" key="1">
    <source>
        <dbReference type="ARBA" id="ARBA00022603"/>
    </source>
</evidence>
<feature type="domain" description="THUMP" evidence="4">
    <location>
        <begin position="44"/>
        <end position="155"/>
    </location>
</feature>
<dbReference type="PROSITE" id="PS51165">
    <property type="entry name" value="THUMP"/>
    <property type="match status" value="1"/>
</dbReference>
<keyword evidence="2" id="KW-0808">Transferase</keyword>
<dbReference type="OrthoDB" id="9809404at2"/>
<evidence type="ECO:0000259" key="4">
    <source>
        <dbReference type="PROSITE" id="PS51165"/>
    </source>
</evidence>
<dbReference type="GO" id="GO:0003723">
    <property type="term" value="F:RNA binding"/>
    <property type="evidence" value="ECO:0007669"/>
    <property type="project" value="UniProtKB-UniRule"/>
</dbReference>
<dbReference type="InterPro" id="IPR004114">
    <property type="entry name" value="THUMP_dom"/>
</dbReference>
<dbReference type="GO" id="GO:0070043">
    <property type="term" value="F:rRNA (guanine-N7-)-methyltransferase activity"/>
    <property type="evidence" value="ECO:0007669"/>
    <property type="project" value="TreeGrafter"/>
</dbReference>
<dbReference type="STRING" id="43064.SAMN04488086_10298"/>
<dbReference type="InterPro" id="IPR002052">
    <property type="entry name" value="DNA_methylase_N6_adenine_CS"/>
</dbReference>
<organism evidence="5 6">
    <name type="scientific">Trichococcus pasteurii</name>
    <dbReference type="NCBI Taxonomy" id="43064"/>
    <lineage>
        <taxon>Bacteria</taxon>
        <taxon>Bacillati</taxon>
        <taxon>Bacillota</taxon>
        <taxon>Bacilli</taxon>
        <taxon>Lactobacillales</taxon>
        <taxon>Carnobacteriaceae</taxon>
        <taxon>Trichococcus</taxon>
    </lineage>
</organism>
<dbReference type="AlphaFoldDB" id="A0A1W1IBY4"/>
<dbReference type="Pfam" id="PF22020">
    <property type="entry name" value="RlmL_1st"/>
    <property type="match status" value="1"/>
</dbReference>
<dbReference type="InterPro" id="IPR000241">
    <property type="entry name" value="RlmKL-like_Mtase"/>
</dbReference>
<sequence length="390" mass="44208">MRTYQLVATAASGIEAITGNELKKMGYNVQVENGKAYFTGTEADIITTNLWLRTADRIKIVFGKFEAKTFDDLFEQTKALPWEQILPMDAEFPVSGKSQKSTLYSVPDCQAIVKKAIVNRLSEYYHRRTRLPESGALYPIEVAINKDEVILTIDTSGFSLFKRGYRSEKGGAPLKENMAAALVMLTNWFPDRPFYDPTCGSGTIPIEAALIGLNIAPGLKRSFPSEEWNIFEEGLWDRIRNEAKAAANFDVKLDIGGSDIDPHVIAIAKSNAKKAGVAEYVTFKQLALADFTTTKEYGTIVCNPPYGERLSDQEEIEILYKEMGQVFRPLKTWSKYILTSELLFEEFYGERATKKRKLYNGRLRTDFFQYWGTRPPRIKKEIDANESKEK</sequence>
<protein>
    <submittedName>
        <fullName evidence="5">N-6 adenine-specific dna methylases signature</fullName>
    </submittedName>
</protein>
<accession>A0A1W1IBY4</accession>
<dbReference type="CDD" id="cd11715">
    <property type="entry name" value="THUMP_AdoMetMT"/>
    <property type="match status" value="1"/>
</dbReference>
<dbReference type="PANTHER" id="PTHR47313:SF1">
    <property type="entry name" value="RIBOSOMAL RNA LARGE SUBUNIT METHYLTRANSFERASE K_L"/>
    <property type="match status" value="1"/>
</dbReference>
<keyword evidence="6" id="KW-1185">Reference proteome</keyword>
<dbReference type="Proteomes" id="UP000195985">
    <property type="component" value="Unassembled WGS sequence"/>
</dbReference>
<dbReference type="EMBL" id="FWEY01000001">
    <property type="protein sequence ID" value="SLM50421.1"/>
    <property type="molecule type" value="Genomic_DNA"/>
</dbReference>
<evidence type="ECO:0000313" key="5">
    <source>
        <dbReference type="EMBL" id="SLM50421.1"/>
    </source>
</evidence>
<dbReference type="GO" id="GO:0008990">
    <property type="term" value="F:rRNA (guanine-N2-)-methyltransferase activity"/>
    <property type="evidence" value="ECO:0007669"/>
    <property type="project" value="TreeGrafter"/>
</dbReference>
<dbReference type="RefSeq" id="WP_086941344.1">
    <property type="nucleotide sequence ID" value="NZ_FONM01000002.1"/>
</dbReference>
<dbReference type="InterPro" id="IPR054170">
    <property type="entry name" value="RlmL_1st"/>
</dbReference>
<evidence type="ECO:0000256" key="3">
    <source>
        <dbReference type="PROSITE-ProRule" id="PRU00529"/>
    </source>
</evidence>
<dbReference type="Gene3D" id="3.30.2130.30">
    <property type="match status" value="1"/>
</dbReference>
<dbReference type="PANTHER" id="PTHR47313">
    <property type="entry name" value="RIBOSOMAL RNA LARGE SUBUNIT METHYLTRANSFERASE K/L"/>
    <property type="match status" value="1"/>
</dbReference>
<name>A0A1W1IBY4_9LACT</name>
<gene>
    <name evidence="5" type="ORF">TPAS_93</name>
</gene>
<evidence type="ECO:0000313" key="6">
    <source>
        <dbReference type="Proteomes" id="UP000195985"/>
    </source>
</evidence>
<dbReference type="PROSITE" id="PS00092">
    <property type="entry name" value="N6_MTASE"/>
    <property type="match status" value="1"/>
</dbReference>
<dbReference type="InterPro" id="IPR029063">
    <property type="entry name" value="SAM-dependent_MTases_sf"/>
</dbReference>
<dbReference type="Pfam" id="PF01170">
    <property type="entry name" value="UPF0020"/>
    <property type="match status" value="1"/>
</dbReference>
<keyword evidence="1 5" id="KW-0489">Methyltransferase</keyword>
<dbReference type="SMART" id="SM00981">
    <property type="entry name" value="THUMP"/>
    <property type="match status" value="1"/>
</dbReference>
<dbReference type="Gene3D" id="3.40.50.150">
    <property type="entry name" value="Vaccinia Virus protein VP39"/>
    <property type="match status" value="1"/>
</dbReference>
<dbReference type="Pfam" id="PF02926">
    <property type="entry name" value="THUMP"/>
    <property type="match status" value="1"/>
</dbReference>
<proteinExistence type="predicted"/>
<keyword evidence="3" id="KW-0694">RNA-binding</keyword>
<dbReference type="SUPFAM" id="SSF53335">
    <property type="entry name" value="S-adenosyl-L-methionine-dependent methyltransferases"/>
    <property type="match status" value="1"/>
</dbReference>
<evidence type="ECO:0000256" key="2">
    <source>
        <dbReference type="ARBA" id="ARBA00022679"/>
    </source>
</evidence>
<reference evidence="6" key="1">
    <citation type="submission" date="2016-04" db="EMBL/GenBank/DDBJ databases">
        <authorList>
            <person name="Strepis N."/>
        </authorList>
    </citation>
    <scope>NUCLEOTIDE SEQUENCE [LARGE SCALE GENOMIC DNA]</scope>
</reference>